<dbReference type="InterPro" id="IPR002622">
    <property type="entry name" value="Transposase_14"/>
</dbReference>
<comment type="caution">
    <text evidence="6">The sequence shown here is derived from an EMBL/GenBank/DDBJ whole genome shotgun (WGS) entry which is preliminary data.</text>
</comment>
<evidence type="ECO:0000256" key="1">
    <source>
        <dbReference type="ARBA" id="ARBA00022598"/>
    </source>
</evidence>
<dbReference type="OrthoDB" id="565387at2"/>
<sequence>MTTRPYSINLRKRVIKFIEEGGGQVKAAKIFYLNLSTVNPLVPKVQKRRQLPFQEAFRSKKKNRYYRYKDYATADKIREQLRQIGISISDNKDDTTTW</sequence>
<keyword evidence="4" id="KW-0030">Aminoacyl-tRNA synthetase</keyword>
<keyword evidence="1" id="KW-0436">Ligase</keyword>
<dbReference type="EMBL" id="MJMG01000001">
    <property type="protein sequence ID" value="OEY87168.1"/>
    <property type="molecule type" value="Genomic_DNA"/>
</dbReference>
<dbReference type="GO" id="GO:0004812">
    <property type="term" value="F:aminoacyl-tRNA ligase activity"/>
    <property type="evidence" value="ECO:0007669"/>
    <property type="project" value="UniProtKB-KW"/>
</dbReference>
<dbReference type="InterPro" id="IPR009080">
    <property type="entry name" value="tRNAsynth_Ia_anticodon-bd"/>
</dbReference>
<evidence type="ECO:0000259" key="5">
    <source>
        <dbReference type="Pfam" id="PF01710"/>
    </source>
</evidence>
<organism evidence="6 7">
    <name type="scientific">Wolbachia pipientis</name>
    <dbReference type="NCBI Taxonomy" id="955"/>
    <lineage>
        <taxon>Bacteria</taxon>
        <taxon>Pseudomonadati</taxon>
        <taxon>Pseudomonadota</taxon>
        <taxon>Alphaproteobacteria</taxon>
        <taxon>Rickettsiales</taxon>
        <taxon>Anaplasmataceae</taxon>
        <taxon>Wolbachieae</taxon>
        <taxon>Wolbachia</taxon>
    </lineage>
</organism>
<evidence type="ECO:0000256" key="4">
    <source>
        <dbReference type="ARBA" id="ARBA00023146"/>
    </source>
</evidence>
<accession>A0A1E7QL17</accession>
<evidence type="ECO:0000313" key="7">
    <source>
        <dbReference type="Proteomes" id="UP000175679"/>
    </source>
</evidence>
<name>A0A1E7QL17_WOLPI</name>
<dbReference type="InterPro" id="IPR009057">
    <property type="entry name" value="Homeodomain-like_sf"/>
</dbReference>
<dbReference type="Proteomes" id="UP000175679">
    <property type="component" value="Unassembled WGS sequence"/>
</dbReference>
<dbReference type="Gene3D" id="1.20.120.1910">
    <property type="entry name" value="Cysteine-tRNA ligase, C-terminal anti-codon recognition domain"/>
    <property type="match status" value="1"/>
</dbReference>
<keyword evidence="7" id="KW-1185">Reference proteome</keyword>
<evidence type="ECO:0000313" key="6">
    <source>
        <dbReference type="EMBL" id="OEY87168.1"/>
    </source>
</evidence>
<protein>
    <recommendedName>
        <fullName evidence="5">Transposase Synechocystis PCC 6803 domain-containing protein</fullName>
    </recommendedName>
</protein>
<dbReference type="GO" id="GO:0006418">
    <property type="term" value="P:tRNA aminoacylation for protein translation"/>
    <property type="evidence" value="ECO:0007669"/>
    <property type="project" value="InterPro"/>
</dbReference>
<evidence type="ECO:0000256" key="2">
    <source>
        <dbReference type="ARBA" id="ARBA00022741"/>
    </source>
</evidence>
<dbReference type="GO" id="GO:0005524">
    <property type="term" value="F:ATP binding"/>
    <property type="evidence" value="ECO:0007669"/>
    <property type="project" value="UniProtKB-KW"/>
</dbReference>
<dbReference type="SUPFAM" id="SSF46689">
    <property type="entry name" value="Homeodomain-like"/>
    <property type="match status" value="1"/>
</dbReference>
<evidence type="ECO:0000256" key="3">
    <source>
        <dbReference type="ARBA" id="ARBA00022840"/>
    </source>
</evidence>
<keyword evidence="3" id="KW-0067">ATP-binding</keyword>
<proteinExistence type="predicted"/>
<feature type="domain" description="Transposase Synechocystis PCC 6803" evidence="5">
    <location>
        <begin position="6"/>
        <end position="42"/>
    </location>
</feature>
<reference evidence="6 7" key="1">
    <citation type="submission" date="2016-09" db="EMBL/GenBank/DDBJ databases">
        <title>Genomic evidence for plant-parasitic nematodes as the earliest Wolbachia hosts.</title>
        <authorList>
            <person name="Brown A.M."/>
            <person name="Wasala S.K."/>
            <person name="Howe D.K."/>
            <person name="Peetz A.B."/>
            <person name="Zasada I.A."/>
            <person name="Denver D.R."/>
        </authorList>
    </citation>
    <scope>NUCLEOTIDE SEQUENCE [LARGE SCALE GENOMIC DNA]</scope>
    <source>
        <strain evidence="7">wPpe</strain>
    </source>
</reference>
<gene>
    <name evidence="6" type="ORF">BIY23_01685</name>
</gene>
<dbReference type="SUPFAM" id="SSF47323">
    <property type="entry name" value="Anticodon-binding domain of a subclass of class I aminoacyl-tRNA synthetases"/>
    <property type="match status" value="1"/>
</dbReference>
<dbReference type="Pfam" id="PF01710">
    <property type="entry name" value="HTH_Tnp_IS630"/>
    <property type="match status" value="1"/>
</dbReference>
<dbReference type="AlphaFoldDB" id="A0A1E7QL17"/>
<keyword evidence="2" id="KW-0547">Nucleotide-binding</keyword>